<evidence type="ECO:0000256" key="1">
    <source>
        <dbReference type="SAM" id="MobiDB-lite"/>
    </source>
</evidence>
<evidence type="ECO:0000313" key="3">
    <source>
        <dbReference type="Proteomes" id="UP001228049"/>
    </source>
</evidence>
<reference evidence="2" key="1">
    <citation type="submission" date="2023-04" db="EMBL/GenBank/DDBJ databases">
        <title>Chromosome-level genome of Chaenocephalus aceratus.</title>
        <authorList>
            <person name="Park H."/>
        </authorList>
    </citation>
    <scope>NUCLEOTIDE SEQUENCE</scope>
    <source>
        <strain evidence="2">DE</strain>
        <tissue evidence="2">Muscle</tissue>
    </source>
</reference>
<comment type="caution">
    <text evidence="2">The sequence shown here is derived from an EMBL/GenBank/DDBJ whole genome shotgun (WGS) entry which is preliminary data.</text>
</comment>
<proteinExistence type="predicted"/>
<name>A0AAD9FCC9_DISEL</name>
<feature type="region of interest" description="Disordered" evidence="1">
    <location>
        <begin position="24"/>
        <end position="65"/>
    </location>
</feature>
<keyword evidence="3" id="KW-1185">Reference proteome</keyword>
<dbReference type="AlphaFoldDB" id="A0AAD9FCC9"/>
<evidence type="ECO:0000313" key="2">
    <source>
        <dbReference type="EMBL" id="KAK1893495.1"/>
    </source>
</evidence>
<protein>
    <submittedName>
        <fullName evidence="2">DUF724 domain containing protein 3</fullName>
    </submittedName>
</protein>
<organism evidence="2 3">
    <name type="scientific">Dissostichus eleginoides</name>
    <name type="common">Patagonian toothfish</name>
    <name type="synonym">Dissostichus amissus</name>
    <dbReference type="NCBI Taxonomy" id="100907"/>
    <lineage>
        <taxon>Eukaryota</taxon>
        <taxon>Metazoa</taxon>
        <taxon>Chordata</taxon>
        <taxon>Craniata</taxon>
        <taxon>Vertebrata</taxon>
        <taxon>Euteleostomi</taxon>
        <taxon>Actinopterygii</taxon>
        <taxon>Neopterygii</taxon>
        <taxon>Teleostei</taxon>
        <taxon>Neoteleostei</taxon>
        <taxon>Acanthomorphata</taxon>
        <taxon>Eupercaria</taxon>
        <taxon>Perciformes</taxon>
        <taxon>Notothenioidei</taxon>
        <taxon>Nototheniidae</taxon>
        <taxon>Dissostichus</taxon>
    </lineage>
</organism>
<sequence>MGVKPGRVSDMVFISTKPKQFTVADGVRSKRCAGGAARPKCPQSQRDAPPPPPLPVDGYRLEPTT</sequence>
<accession>A0AAD9FCC9</accession>
<dbReference type="Proteomes" id="UP001228049">
    <property type="component" value="Unassembled WGS sequence"/>
</dbReference>
<gene>
    <name evidence="2" type="ORF">KUDE01_018959</name>
</gene>
<dbReference type="EMBL" id="JASDAP010000011">
    <property type="protein sequence ID" value="KAK1893495.1"/>
    <property type="molecule type" value="Genomic_DNA"/>
</dbReference>
<feature type="non-terminal residue" evidence="2">
    <location>
        <position position="1"/>
    </location>
</feature>